<keyword evidence="3" id="KW-1185">Reference proteome</keyword>
<feature type="region of interest" description="Disordered" evidence="1">
    <location>
        <begin position="77"/>
        <end position="103"/>
    </location>
</feature>
<sequence length="172" mass="19732">MKPDNSKKKKQGWVTCFKTRTIFAFFQAKCDVKTDMDPRKSTPPSTPHKVLRYYTKVNSAIIERQNEKVIDGTAFCPKGADQSRSSWREETIDAGDDETTKHHPSQRLLYDAEKINTYTSSHHQMLLCDVCVYGSIFIRDPIVHVVWGIRGSPFVLLPEKVKMVKEATVLRL</sequence>
<evidence type="ECO:0000313" key="3">
    <source>
        <dbReference type="Proteomes" id="UP000075880"/>
    </source>
</evidence>
<proteinExistence type="predicted"/>
<evidence type="ECO:0000256" key="1">
    <source>
        <dbReference type="SAM" id="MobiDB-lite"/>
    </source>
</evidence>
<accession>A0AAG5D965</accession>
<reference evidence="2" key="1">
    <citation type="submission" date="2024-04" db="UniProtKB">
        <authorList>
            <consortium name="EnsemblMetazoa"/>
        </authorList>
    </citation>
    <scope>IDENTIFICATION</scope>
    <source>
        <strain evidence="2">EBRO</strain>
    </source>
</reference>
<evidence type="ECO:0000313" key="2">
    <source>
        <dbReference type="EnsemblMetazoa" id="ENSAATROPP007419"/>
    </source>
</evidence>
<protein>
    <submittedName>
        <fullName evidence="2">Uncharacterized protein</fullName>
    </submittedName>
</protein>
<dbReference type="EnsemblMetazoa" id="ENSAATROPT008254">
    <property type="protein sequence ID" value="ENSAATROPP007419"/>
    <property type="gene ID" value="ENSAATROPG006717"/>
</dbReference>
<name>A0AAG5D965_ANOAO</name>
<dbReference type="Proteomes" id="UP000075880">
    <property type="component" value="Unassembled WGS sequence"/>
</dbReference>
<dbReference type="AlphaFoldDB" id="A0AAG5D965"/>
<organism evidence="2 3">
    <name type="scientific">Anopheles atroparvus</name>
    <name type="common">European mosquito</name>
    <dbReference type="NCBI Taxonomy" id="41427"/>
    <lineage>
        <taxon>Eukaryota</taxon>
        <taxon>Metazoa</taxon>
        <taxon>Ecdysozoa</taxon>
        <taxon>Arthropoda</taxon>
        <taxon>Hexapoda</taxon>
        <taxon>Insecta</taxon>
        <taxon>Pterygota</taxon>
        <taxon>Neoptera</taxon>
        <taxon>Endopterygota</taxon>
        <taxon>Diptera</taxon>
        <taxon>Nematocera</taxon>
        <taxon>Culicoidea</taxon>
        <taxon>Culicidae</taxon>
        <taxon>Anophelinae</taxon>
        <taxon>Anopheles</taxon>
    </lineage>
</organism>